<gene>
    <name evidence="1" type="ORF">HERI1096_LOCUS26380</name>
</gene>
<proteinExistence type="predicted"/>
<sequence>MANPTRRIMMRRTFKLLDQRGDGELVLQELRSKWNGAADKRVSSGELTETLAFEELVREMQANNNGTPRSAASINFEEFESFCIAKYGHLENDDAFCSAMSRQWGEIPYVSSKVIAQLEKRIQESLLKKGGSERDVLSKAFRSLLVPDRT</sequence>
<dbReference type="AlphaFoldDB" id="A0A7S3F511"/>
<dbReference type="Gene3D" id="1.10.238.10">
    <property type="entry name" value="EF-hand"/>
    <property type="match status" value="1"/>
</dbReference>
<reference evidence="1" key="1">
    <citation type="submission" date="2021-01" db="EMBL/GenBank/DDBJ databases">
        <authorList>
            <person name="Corre E."/>
            <person name="Pelletier E."/>
            <person name="Niang G."/>
            <person name="Scheremetjew M."/>
            <person name="Finn R."/>
            <person name="Kale V."/>
            <person name="Holt S."/>
            <person name="Cochrane G."/>
            <person name="Meng A."/>
            <person name="Brown T."/>
            <person name="Cohen L."/>
        </authorList>
    </citation>
    <scope>NUCLEOTIDE SEQUENCE</scope>
    <source>
        <strain evidence="1">CCMP281</strain>
    </source>
</reference>
<dbReference type="InterPro" id="IPR011992">
    <property type="entry name" value="EF-hand-dom_pair"/>
</dbReference>
<protein>
    <recommendedName>
        <fullName evidence="2">EF-hand domain-containing protein</fullName>
    </recommendedName>
</protein>
<name>A0A7S3F511_9EUKA</name>
<evidence type="ECO:0008006" key="2">
    <source>
        <dbReference type="Google" id="ProtNLM"/>
    </source>
</evidence>
<accession>A0A7S3F511</accession>
<evidence type="ECO:0000313" key="1">
    <source>
        <dbReference type="EMBL" id="CAE0127001.1"/>
    </source>
</evidence>
<organism evidence="1">
    <name type="scientific">Haptolina ericina</name>
    <dbReference type="NCBI Taxonomy" id="156174"/>
    <lineage>
        <taxon>Eukaryota</taxon>
        <taxon>Haptista</taxon>
        <taxon>Haptophyta</taxon>
        <taxon>Prymnesiophyceae</taxon>
        <taxon>Prymnesiales</taxon>
        <taxon>Prymnesiaceae</taxon>
        <taxon>Haptolina</taxon>
    </lineage>
</organism>
<dbReference type="SUPFAM" id="SSF47473">
    <property type="entry name" value="EF-hand"/>
    <property type="match status" value="1"/>
</dbReference>
<dbReference type="EMBL" id="HBHX01047647">
    <property type="protein sequence ID" value="CAE0127001.1"/>
    <property type="molecule type" value="Transcribed_RNA"/>
</dbReference>